<dbReference type="AlphaFoldDB" id="A0A482VLR0"/>
<keyword evidence="1" id="KW-0732">Signal</keyword>
<evidence type="ECO:0008006" key="4">
    <source>
        <dbReference type="Google" id="ProtNLM"/>
    </source>
</evidence>
<sequence length="186" mass="20736">MSHFLLNFCVVFSLLIIAQVCALQEDYFWREYTGSIPEDAVVGGNDINGNDVYIGQAYVKNEGLVVVQIYPGVKEVYAPMKGIKKVDAYIKILCGPRENFYWRPVNSSNLHLSLINKRAVVGGHEDGMGQIGIGRVSHEGEIKIGKVNSFSPESAYFYFNDKGTERLLLSCEMLLYRNGSLNVTGN</sequence>
<dbReference type="Proteomes" id="UP000292052">
    <property type="component" value="Unassembled WGS sequence"/>
</dbReference>
<keyword evidence="3" id="KW-1185">Reference proteome</keyword>
<dbReference type="OrthoDB" id="6767006at2759"/>
<protein>
    <recommendedName>
        <fullName evidence="4">DUF3421 domain containing protein</fullName>
    </recommendedName>
</protein>
<evidence type="ECO:0000313" key="3">
    <source>
        <dbReference type="Proteomes" id="UP000292052"/>
    </source>
</evidence>
<dbReference type="PANTHER" id="PTHR31649:SF10">
    <property type="entry name" value="IP19903P-RELATED"/>
    <property type="match status" value="1"/>
</dbReference>
<evidence type="ECO:0000313" key="2">
    <source>
        <dbReference type="EMBL" id="RZC33802.1"/>
    </source>
</evidence>
<organism evidence="2 3">
    <name type="scientific">Asbolus verrucosus</name>
    <name type="common">Desert ironclad beetle</name>
    <dbReference type="NCBI Taxonomy" id="1661398"/>
    <lineage>
        <taxon>Eukaryota</taxon>
        <taxon>Metazoa</taxon>
        <taxon>Ecdysozoa</taxon>
        <taxon>Arthropoda</taxon>
        <taxon>Hexapoda</taxon>
        <taxon>Insecta</taxon>
        <taxon>Pterygota</taxon>
        <taxon>Neoptera</taxon>
        <taxon>Endopterygota</taxon>
        <taxon>Coleoptera</taxon>
        <taxon>Polyphaga</taxon>
        <taxon>Cucujiformia</taxon>
        <taxon>Tenebrionidae</taxon>
        <taxon>Pimeliinae</taxon>
        <taxon>Asbolus</taxon>
    </lineage>
</organism>
<name>A0A482VLR0_ASBVE</name>
<evidence type="ECO:0000256" key="1">
    <source>
        <dbReference type="SAM" id="SignalP"/>
    </source>
</evidence>
<dbReference type="SMART" id="SM00696">
    <property type="entry name" value="DM9"/>
    <property type="match status" value="1"/>
</dbReference>
<comment type="caution">
    <text evidence="2">The sequence shown here is derived from an EMBL/GenBank/DDBJ whole genome shotgun (WGS) entry which is preliminary data.</text>
</comment>
<dbReference type="PANTHER" id="PTHR31649">
    <property type="entry name" value="AGAP009604-PA"/>
    <property type="match status" value="1"/>
</dbReference>
<dbReference type="InterPro" id="IPR006616">
    <property type="entry name" value="DM9_repeat"/>
</dbReference>
<reference evidence="2 3" key="1">
    <citation type="submission" date="2017-03" db="EMBL/GenBank/DDBJ databases">
        <title>Genome of the blue death feigning beetle - Asbolus verrucosus.</title>
        <authorList>
            <person name="Rider S.D."/>
        </authorList>
    </citation>
    <scope>NUCLEOTIDE SEQUENCE [LARGE SCALE GENOMIC DNA]</scope>
    <source>
        <strain evidence="2">Butters</strain>
        <tissue evidence="2">Head and leg muscle</tissue>
    </source>
</reference>
<dbReference type="EMBL" id="QDEB01085609">
    <property type="protein sequence ID" value="RZC33802.1"/>
    <property type="molecule type" value="Genomic_DNA"/>
</dbReference>
<dbReference type="Pfam" id="PF11901">
    <property type="entry name" value="DM9"/>
    <property type="match status" value="1"/>
</dbReference>
<proteinExistence type="predicted"/>
<gene>
    <name evidence="2" type="ORF">BDFB_010403</name>
</gene>
<feature type="signal peptide" evidence="1">
    <location>
        <begin position="1"/>
        <end position="22"/>
    </location>
</feature>
<feature type="chain" id="PRO_5019795618" description="DUF3421 domain containing protein" evidence="1">
    <location>
        <begin position="23"/>
        <end position="186"/>
    </location>
</feature>
<accession>A0A482VLR0</accession>